<dbReference type="Pfam" id="PF00583">
    <property type="entry name" value="Acetyltransf_1"/>
    <property type="match status" value="1"/>
</dbReference>
<dbReference type="CDD" id="cd04301">
    <property type="entry name" value="NAT_SF"/>
    <property type="match status" value="1"/>
</dbReference>
<dbReference type="AlphaFoldDB" id="A0AAD4I0Z6"/>
<dbReference type="PANTHER" id="PTHR23091:SF4">
    <property type="entry name" value="N-TERMINAL AMINO-ACID N(ALPHA)-ACETYLTRANSFERASE NATA"/>
    <property type="match status" value="1"/>
</dbReference>
<keyword evidence="2" id="KW-0012">Acyltransferase</keyword>
<feature type="region of interest" description="Disordered" evidence="4">
    <location>
        <begin position="171"/>
        <end position="215"/>
    </location>
</feature>
<comment type="caution">
    <text evidence="6">The sequence shown here is derived from an EMBL/GenBank/DDBJ whole genome shotgun (WGS) entry which is preliminary data.</text>
</comment>
<dbReference type="InterPro" id="IPR000182">
    <property type="entry name" value="GNAT_dom"/>
</dbReference>
<dbReference type="Gene3D" id="3.40.630.30">
    <property type="match status" value="1"/>
</dbReference>
<reference evidence="6" key="1">
    <citation type="submission" date="2023-02" db="EMBL/GenBank/DDBJ databases">
        <authorList>
            <person name="Palmer J.M."/>
        </authorList>
    </citation>
    <scope>NUCLEOTIDE SEQUENCE</scope>
    <source>
        <strain evidence="6">FW57</strain>
    </source>
</reference>
<keyword evidence="1" id="KW-0808">Transferase</keyword>
<dbReference type="SUPFAM" id="SSF55729">
    <property type="entry name" value="Acyl-CoA N-acyltransferases (Nat)"/>
    <property type="match status" value="1"/>
</dbReference>
<evidence type="ECO:0000313" key="7">
    <source>
        <dbReference type="Proteomes" id="UP001197093"/>
    </source>
</evidence>
<dbReference type="FunFam" id="3.40.630.30:FF:000085">
    <property type="entry name" value="Putative N-acetyltransferase complex ARD1 subunit"/>
    <property type="match status" value="1"/>
</dbReference>
<dbReference type="PANTHER" id="PTHR23091">
    <property type="entry name" value="N-TERMINAL ACETYLTRANSFERASE"/>
    <property type="match status" value="1"/>
</dbReference>
<dbReference type="Proteomes" id="UP001197093">
    <property type="component" value="Unassembled WGS sequence"/>
</dbReference>
<dbReference type="GO" id="GO:1990190">
    <property type="term" value="F:protein-N-terminal-glutamate acetyltransferase activity"/>
    <property type="evidence" value="ECO:0007669"/>
    <property type="project" value="TreeGrafter"/>
</dbReference>
<comment type="similarity">
    <text evidence="3">Belongs to the acetyltransferase family. ARD1 subfamily.</text>
</comment>
<dbReference type="PROSITE" id="PS51186">
    <property type="entry name" value="GNAT"/>
    <property type="match status" value="1"/>
</dbReference>
<accession>A0AAD4I0Z6</accession>
<feature type="domain" description="N-acetyltransferase" evidence="5">
    <location>
        <begin position="1"/>
        <end position="162"/>
    </location>
</feature>
<dbReference type="InterPro" id="IPR045047">
    <property type="entry name" value="Ard1-like"/>
</dbReference>
<name>A0AAD4I0Z6_9PEZI</name>
<evidence type="ECO:0000256" key="1">
    <source>
        <dbReference type="ARBA" id="ARBA00022679"/>
    </source>
</evidence>
<gene>
    <name evidence="6" type="primary">ARD1_2</name>
    <name evidence="6" type="ORF">NEMBOFW57_006131</name>
</gene>
<dbReference type="GO" id="GO:0031415">
    <property type="term" value="C:NatA complex"/>
    <property type="evidence" value="ECO:0007669"/>
    <property type="project" value="InterPro"/>
</dbReference>
<evidence type="ECO:0000313" key="6">
    <source>
        <dbReference type="EMBL" id="KAG7289755.1"/>
    </source>
</evidence>
<feature type="compositionally biased region" description="Acidic residues" evidence="4">
    <location>
        <begin position="185"/>
        <end position="197"/>
    </location>
</feature>
<feature type="compositionally biased region" description="Basic and acidic residues" evidence="4">
    <location>
        <begin position="171"/>
        <end position="184"/>
    </location>
</feature>
<evidence type="ECO:0000256" key="4">
    <source>
        <dbReference type="SAM" id="MobiDB-lite"/>
    </source>
</evidence>
<dbReference type="EMBL" id="JAHCVI010000002">
    <property type="protein sequence ID" value="KAG7289755.1"/>
    <property type="molecule type" value="Genomic_DNA"/>
</dbReference>
<evidence type="ECO:0000259" key="5">
    <source>
        <dbReference type="PROSITE" id="PS51186"/>
    </source>
</evidence>
<evidence type="ECO:0000256" key="3">
    <source>
        <dbReference type="ARBA" id="ARBA00025786"/>
    </source>
</evidence>
<organism evidence="6 7">
    <name type="scientific">Staphylotrichum longicolle</name>
    <dbReference type="NCBI Taxonomy" id="669026"/>
    <lineage>
        <taxon>Eukaryota</taxon>
        <taxon>Fungi</taxon>
        <taxon>Dikarya</taxon>
        <taxon>Ascomycota</taxon>
        <taxon>Pezizomycotina</taxon>
        <taxon>Sordariomycetes</taxon>
        <taxon>Sordariomycetidae</taxon>
        <taxon>Sordariales</taxon>
        <taxon>Chaetomiaceae</taxon>
        <taxon>Staphylotrichum</taxon>
    </lineage>
</organism>
<dbReference type="InterPro" id="IPR016181">
    <property type="entry name" value="Acyl_CoA_acyltransferase"/>
</dbReference>
<keyword evidence="7" id="KW-1185">Reference proteome</keyword>
<evidence type="ECO:0000256" key="2">
    <source>
        <dbReference type="ARBA" id="ARBA00023315"/>
    </source>
</evidence>
<sequence length="253" mass="28414">MDIRLLRASDIPLIQHANIENLPENYFLKYYLYHALSWPQLSFVAVDVSRPPKTPYDYPKIVGYVLAKMEEEPTDGVQHGHITSLSVMRTHRRLGIAEKLMRQSQLAMVETFGGHYVSLHVRVSNKAAIHLYRDTLGFKTEKTEHKYYADGEDAYCMKLDLDFLREQIREEAEEGKEKKAAKGDDAEDAEHADEGEAVGDVGRDPAAAGSKSDQKIKVKVGRALGVGELIEKVENTRRDSALESVTTLMVGPV</sequence>
<protein>
    <submittedName>
        <fullName evidence="6">N-terminal acetyltransferase A complex catalytic subunit ard1</fullName>
    </submittedName>
</protein>
<proteinExistence type="inferred from homology"/>
<dbReference type="GO" id="GO:1990189">
    <property type="term" value="F:protein N-terminal-serine acetyltransferase activity"/>
    <property type="evidence" value="ECO:0007669"/>
    <property type="project" value="TreeGrafter"/>
</dbReference>